<dbReference type="GO" id="GO:0032259">
    <property type="term" value="P:methylation"/>
    <property type="evidence" value="ECO:0007669"/>
    <property type="project" value="UniProtKB-KW"/>
</dbReference>
<proteinExistence type="predicted"/>
<evidence type="ECO:0000256" key="3">
    <source>
        <dbReference type="ARBA" id="ARBA00022679"/>
    </source>
</evidence>
<feature type="domain" description="Type II methyltransferase M.TaqI-like" evidence="7">
    <location>
        <begin position="552"/>
        <end position="780"/>
    </location>
</feature>
<dbReference type="Proteomes" id="UP000327011">
    <property type="component" value="Unassembled WGS sequence"/>
</dbReference>
<dbReference type="EMBL" id="VYTZ01000014">
    <property type="protein sequence ID" value="KAA9374847.1"/>
    <property type="molecule type" value="Genomic_DNA"/>
</dbReference>
<sequence length="1278" mass="141517">MLNITVAGTTLSTYYLSDPGLFLREERGQIGSEDAETGIRQARRELRRLVADIDETSTAGQTRKHMLNWLGSFGWRFPSTLPGADDPLIARAEAESDDLVWVLITPPAQHLDAAPSGRRGGNLRPQRQAEVCAREGTLPAVLLSNGSELRVIRRDPGLGGEASYLAVDLAGLAELGDDHEWRVLWALLRPEAFLPDGDGASLWDRIERASADAASSVSENLSGGVRKALRAIANGALAHWRRRGEPAPAPRELFADALKIAYRLLFVAYAEDRGLLPVGTPAYDQGYSLRSLRKQIIDPGSVWTPDGGYLWSTLRAQWGMLRDGADAGELQITAFDGGLFDPAKCPLLDDPALIVGDTFVRDVIDALSFTEPIKSVKGKQIVGRRPVNYRELGVEQLGSIYEGLLSFEPQIADGPKALARVGRGQSAVYQVLDADRLPEGAEALEHYDAGTFYLFEATGQRKGSGSYYTARPLAHFVVGEALRPLTENATPEQILNLRVCDPAMGSGAFLVPAVHRLTEAYGEALAREGELLDHKLDDTQRAAYRRLIVERCIYGVDLNPMAVELAKVSLWLAAAAAGKPLSFLDAHLRCGNAVVGASLDAWEGVPTPAQGGRVSKAATKSENELQVSLFDVPAPDLALVTRVRRSLATDPSDDRLQIRAKEQRFSSLLRGADFRRLQELGDWWVAPFFVERLRGNSAQWVNSREDIKGSKKLPPHLQGVTEQIRKEVRPFHWEIEFPEVFFDSEGRRRSDAGFDVMIGNPPWEGITFKAAEFYGRFDPSYSLLKKKAEKEARQEELDGRREVQSARELVDAYLVGMKAFVKSSGEYRMLGTKGTYNLYRAFLERELSLLSPKGRIGVVIDAGVVGDAGTQYHRRELLDRCTVEHFVLCDNVNKIFPIDSREQFLLLVAEKGGATDPLPFTSGVSLFEHLMDLPDRTLNIPRNVIEALAPETLAIPDTRDSMLLDLLRVIYAGHPLFLSLMEAGEWQVEWGRELHIHDNRKLFAVDGAGPLLYEGKHFHQFVHNFAEPSYRLIEPDGIDLLLQRAAKRRKARALYLSLARKKGEECLCGGSLRREILEPPVDHYRPCLRQVASATNERTLISAVIPPGIAVTESVHFFYRSSWNHVKGGYETILGAEAMVYVVALMNSLVLDFIVRRKAGSHVTKSIMASLPVADVPLDRGPGAEIVRLSARLTCRAPEFDELAEVLGVECAPLSKAEERDLRAELDARVAHLYGLSADHLELILADFKQSADSEGSPVRPDEEYKHLVRSHFMRLDG</sequence>
<dbReference type="InterPro" id="IPR050953">
    <property type="entry name" value="N4_N6_ade-DNA_methylase"/>
</dbReference>
<dbReference type="InterPro" id="IPR029063">
    <property type="entry name" value="SAM-dependent_MTases_sf"/>
</dbReference>
<evidence type="ECO:0000256" key="5">
    <source>
        <dbReference type="ARBA" id="ARBA00047942"/>
    </source>
</evidence>
<evidence type="ECO:0000256" key="4">
    <source>
        <dbReference type="ARBA" id="ARBA00022691"/>
    </source>
</evidence>
<dbReference type="InterPro" id="IPR011639">
    <property type="entry name" value="MethylTrfase_TaqI-like_dom"/>
</dbReference>
<dbReference type="SUPFAM" id="SSF53335">
    <property type="entry name" value="S-adenosyl-L-methionine-dependent methyltransferases"/>
    <property type="match status" value="1"/>
</dbReference>
<evidence type="ECO:0000256" key="1">
    <source>
        <dbReference type="ARBA" id="ARBA00011900"/>
    </source>
</evidence>
<evidence type="ECO:0000256" key="2">
    <source>
        <dbReference type="ARBA" id="ARBA00022603"/>
    </source>
</evidence>
<feature type="coiled-coil region" evidence="6">
    <location>
        <begin position="32"/>
        <end position="59"/>
    </location>
</feature>
<dbReference type="Gene3D" id="3.40.50.150">
    <property type="entry name" value="Vaccinia Virus protein VP39"/>
    <property type="match status" value="1"/>
</dbReference>
<organism evidence="8 9">
    <name type="scientific">Microbispora cellulosiformans</name>
    <dbReference type="NCBI Taxonomy" id="2614688"/>
    <lineage>
        <taxon>Bacteria</taxon>
        <taxon>Bacillati</taxon>
        <taxon>Actinomycetota</taxon>
        <taxon>Actinomycetes</taxon>
        <taxon>Streptosporangiales</taxon>
        <taxon>Streptosporangiaceae</taxon>
        <taxon>Microbispora</taxon>
    </lineage>
</organism>
<dbReference type="PANTHER" id="PTHR33841">
    <property type="entry name" value="DNA METHYLTRANSFERASE YEEA-RELATED"/>
    <property type="match status" value="1"/>
</dbReference>
<dbReference type="GO" id="GO:0009007">
    <property type="term" value="F:site-specific DNA-methyltransferase (adenine-specific) activity"/>
    <property type="evidence" value="ECO:0007669"/>
    <property type="project" value="UniProtKB-EC"/>
</dbReference>
<keyword evidence="9" id="KW-1185">Reference proteome</keyword>
<dbReference type="Pfam" id="PF07669">
    <property type="entry name" value="Eco57I"/>
    <property type="match status" value="1"/>
</dbReference>
<dbReference type="EC" id="2.1.1.72" evidence="1"/>
<protein>
    <recommendedName>
        <fullName evidence="1">site-specific DNA-methyltransferase (adenine-specific)</fullName>
        <ecNumber evidence="1">2.1.1.72</ecNumber>
    </recommendedName>
</protein>
<name>A0A5J5JXD2_9ACTN</name>
<evidence type="ECO:0000313" key="8">
    <source>
        <dbReference type="EMBL" id="KAA9374847.1"/>
    </source>
</evidence>
<reference evidence="8 9" key="1">
    <citation type="submission" date="2019-09" db="EMBL/GenBank/DDBJ databases">
        <title>Screening of Novel Bioactive Compounds from Soil-Associated.</title>
        <authorList>
            <person name="Gong X."/>
        </authorList>
    </citation>
    <scope>NUCLEOTIDE SEQUENCE [LARGE SCALE GENOMIC DNA]</scope>
    <source>
        <strain evidence="8 9">Gxj-6</strain>
    </source>
</reference>
<dbReference type="GO" id="GO:0006304">
    <property type="term" value="P:DNA modification"/>
    <property type="evidence" value="ECO:0007669"/>
    <property type="project" value="InterPro"/>
</dbReference>
<evidence type="ECO:0000259" key="7">
    <source>
        <dbReference type="Pfam" id="PF07669"/>
    </source>
</evidence>
<dbReference type="PRINTS" id="PR00507">
    <property type="entry name" value="N12N6MTFRASE"/>
</dbReference>
<keyword evidence="6" id="KW-0175">Coiled coil</keyword>
<accession>A0A5J5JXD2</accession>
<dbReference type="RefSeq" id="WP_150938301.1">
    <property type="nucleotide sequence ID" value="NZ_VYTZ01000014.1"/>
</dbReference>
<comment type="caution">
    <text evidence="8">The sequence shown here is derived from an EMBL/GenBank/DDBJ whole genome shotgun (WGS) entry which is preliminary data.</text>
</comment>
<evidence type="ECO:0000256" key="6">
    <source>
        <dbReference type="SAM" id="Coils"/>
    </source>
</evidence>
<dbReference type="PANTHER" id="PTHR33841:SF1">
    <property type="entry name" value="DNA METHYLTRANSFERASE A"/>
    <property type="match status" value="1"/>
</dbReference>
<keyword evidence="2 8" id="KW-0489">Methyltransferase</keyword>
<keyword evidence="3" id="KW-0808">Transferase</keyword>
<gene>
    <name evidence="8" type="ORF">F5972_30055</name>
</gene>
<evidence type="ECO:0000313" key="9">
    <source>
        <dbReference type="Proteomes" id="UP000327011"/>
    </source>
</evidence>
<keyword evidence="4" id="KW-0949">S-adenosyl-L-methionine</keyword>
<comment type="catalytic activity">
    <reaction evidence="5">
        <text>a 2'-deoxyadenosine in DNA + S-adenosyl-L-methionine = an N(6)-methyl-2'-deoxyadenosine in DNA + S-adenosyl-L-homocysteine + H(+)</text>
        <dbReference type="Rhea" id="RHEA:15197"/>
        <dbReference type="Rhea" id="RHEA-COMP:12418"/>
        <dbReference type="Rhea" id="RHEA-COMP:12419"/>
        <dbReference type="ChEBI" id="CHEBI:15378"/>
        <dbReference type="ChEBI" id="CHEBI:57856"/>
        <dbReference type="ChEBI" id="CHEBI:59789"/>
        <dbReference type="ChEBI" id="CHEBI:90615"/>
        <dbReference type="ChEBI" id="CHEBI:90616"/>
        <dbReference type="EC" id="2.1.1.72"/>
    </reaction>
</comment>
<dbReference type="AlphaFoldDB" id="A0A5J5JXD2"/>